<dbReference type="InterPro" id="IPR003753">
    <property type="entry name" value="Exonuc_VII_L"/>
</dbReference>
<evidence type="ECO:0000313" key="10">
    <source>
        <dbReference type="EMBL" id="BAN04051.1"/>
    </source>
</evidence>
<dbReference type="PANTHER" id="PTHR30008">
    <property type="entry name" value="EXODEOXYRIBONUCLEASE 7 LARGE SUBUNIT"/>
    <property type="match status" value="1"/>
</dbReference>
<feature type="domain" description="Exonuclease VII large subunit C-terminal" evidence="8">
    <location>
        <begin position="154"/>
        <end position="446"/>
    </location>
</feature>
<comment type="function">
    <text evidence="5">Bidirectionally degrades single-stranded DNA into large acid-insoluble oligonucleotides, which are then degraded further into small acid-soluble oligonucleotides.</text>
</comment>
<accession>A0A6C7EC50</accession>
<dbReference type="PANTHER" id="PTHR30008:SF0">
    <property type="entry name" value="EXODEOXYRIBONUCLEASE 7 LARGE SUBUNIT"/>
    <property type="match status" value="1"/>
</dbReference>
<dbReference type="GO" id="GO:0008855">
    <property type="term" value="F:exodeoxyribonuclease VII activity"/>
    <property type="evidence" value="ECO:0007669"/>
    <property type="project" value="UniProtKB-UniRule"/>
</dbReference>
<dbReference type="EMBL" id="AP012057">
    <property type="protein sequence ID" value="BAN04051.1"/>
    <property type="molecule type" value="Genomic_DNA"/>
</dbReference>
<dbReference type="HAMAP" id="MF_00378">
    <property type="entry name" value="Exonuc_7_L"/>
    <property type="match status" value="1"/>
</dbReference>
<sequence length="469" mass="50752">MSQSAFDFHDEFDDGVQIDEPIDPTFSVTELADAINQQFRRSFGDGLWVRGEINGLTRRGPHVYFSLIEHGDSGKAKIDIKLFAPAIKRLTPLLKQNRLDLRDGMKVRIHGFLDFWAQGGSVGLKMDGIDPKFTLGDIAQSRDEVMRRLVAGGLIDLNKQWPLSPIPLRIGVATSLDSAAWADFHHEIEKSGFGFHLTVADTRVQGDGAERMVAGAIGTLARGARKGVLDAIVVIRGGGARNELAVFDTEIIARTIAAVPVPVFTGIGHEIDRSIADEAAHTALKTPTACAGALIDRVSNFVANTEMAWQAIERRATATLDAAERRLGDVGHRIAARTQSAIDRSNERLDMRLDVLGTVAPAVLERAHDRLDTAAERLIERSSLRVERETGRLDLLAARVAAVDPAVQLARGWSITRTASGQIVRSADDVATGDTLTTALLDGEITSVVEAVNPDPQSEPQSESDSADD</sequence>
<dbReference type="OrthoDB" id="9802795at2"/>
<comment type="catalytic activity">
    <reaction evidence="5 6">
        <text>Exonucleolytic cleavage in either 5'- to 3'- or 3'- to 5'-direction to yield nucleoside 5'-phosphates.</text>
        <dbReference type="EC" id="3.1.11.6"/>
    </reaction>
</comment>
<keyword evidence="4 5" id="KW-0269">Exonuclease</keyword>
<organism evidence="10 11">
    <name type="scientific">Ilumatobacter coccineus (strain NBRC 103263 / KCTC 29153 / YM16-304)</name>
    <dbReference type="NCBI Taxonomy" id="1313172"/>
    <lineage>
        <taxon>Bacteria</taxon>
        <taxon>Bacillati</taxon>
        <taxon>Actinomycetota</taxon>
        <taxon>Acidimicrobiia</taxon>
        <taxon>Acidimicrobiales</taxon>
        <taxon>Ilumatobacteraceae</taxon>
        <taxon>Ilumatobacter</taxon>
    </lineage>
</organism>
<comment type="subunit">
    <text evidence="5">Heterooligomer composed of large and small subunits.</text>
</comment>
<evidence type="ECO:0000256" key="3">
    <source>
        <dbReference type="ARBA" id="ARBA00022801"/>
    </source>
</evidence>
<dbReference type="GO" id="GO:0006308">
    <property type="term" value="P:DNA catabolic process"/>
    <property type="evidence" value="ECO:0007669"/>
    <property type="project" value="UniProtKB-UniRule"/>
</dbReference>
<comment type="subcellular location">
    <subcellularLocation>
        <location evidence="5 6">Cytoplasm</location>
    </subcellularLocation>
</comment>
<keyword evidence="3 5" id="KW-0378">Hydrolase</keyword>
<gene>
    <name evidence="5 10" type="primary">xseA</name>
    <name evidence="10" type="ORF">YM304_37370</name>
</gene>
<dbReference type="Pfam" id="PF02601">
    <property type="entry name" value="Exonuc_VII_L"/>
    <property type="match status" value="1"/>
</dbReference>
<dbReference type="KEGG" id="aym:YM304_37370"/>
<dbReference type="Proteomes" id="UP000011863">
    <property type="component" value="Chromosome"/>
</dbReference>
<dbReference type="GO" id="GO:0009318">
    <property type="term" value="C:exodeoxyribonuclease VII complex"/>
    <property type="evidence" value="ECO:0007669"/>
    <property type="project" value="UniProtKB-UniRule"/>
</dbReference>
<feature type="region of interest" description="Disordered" evidence="7">
    <location>
        <begin position="450"/>
        <end position="469"/>
    </location>
</feature>
<protein>
    <recommendedName>
        <fullName evidence="5">Exodeoxyribonuclease 7 large subunit</fullName>
        <ecNumber evidence="5">3.1.11.6</ecNumber>
    </recommendedName>
    <alternativeName>
        <fullName evidence="5">Exodeoxyribonuclease VII large subunit</fullName>
        <shortName evidence="5">Exonuclease VII large subunit</shortName>
    </alternativeName>
</protein>
<comment type="similarity">
    <text evidence="5 6">Belongs to the XseA family.</text>
</comment>
<reference evidence="10 11" key="1">
    <citation type="journal article" date="2013" name="Int. J. Syst. Evol. Microbiol.">
        <title>Ilumatobacter nonamiense sp. nov. and Ilumatobacter coccineum sp. nov., isolated from seashore sand.</title>
        <authorList>
            <person name="Matsumoto A."/>
            <person name="Kasai H."/>
            <person name="Matsuo Y."/>
            <person name="Shizuri Y."/>
            <person name="Ichikawa N."/>
            <person name="Fujita N."/>
            <person name="Omura S."/>
            <person name="Takahashi Y."/>
        </authorList>
    </citation>
    <scope>NUCLEOTIDE SEQUENCE [LARGE SCALE GENOMIC DNA]</scope>
    <source>
        <strain evidence="11">NBRC 103263 / KCTC 29153 / YM16-304</strain>
    </source>
</reference>
<dbReference type="AlphaFoldDB" id="A0A6C7EC50"/>
<dbReference type="InterPro" id="IPR020579">
    <property type="entry name" value="Exonuc_VII_lsu_C"/>
</dbReference>
<keyword evidence="2 5" id="KW-0540">Nuclease</keyword>
<dbReference type="EC" id="3.1.11.6" evidence="5"/>
<proteinExistence type="inferred from homology"/>
<keyword evidence="1 5" id="KW-0963">Cytoplasm</keyword>
<evidence type="ECO:0000256" key="7">
    <source>
        <dbReference type="SAM" id="MobiDB-lite"/>
    </source>
</evidence>
<evidence type="ECO:0000256" key="5">
    <source>
        <dbReference type="HAMAP-Rule" id="MF_00378"/>
    </source>
</evidence>
<dbReference type="Pfam" id="PF13742">
    <property type="entry name" value="tRNA_anti_2"/>
    <property type="match status" value="1"/>
</dbReference>
<evidence type="ECO:0000256" key="4">
    <source>
        <dbReference type="ARBA" id="ARBA00022839"/>
    </source>
</evidence>
<evidence type="ECO:0000256" key="2">
    <source>
        <dbReference type="ARBA" id="ARBA00022722"/>
    </source>
</evidence>
<evidence type="ECO:0000259" key="9">
    <source>
        <dbReference type="Pfam" id="PF13742"/>
    </source>
</evidence>
<dbReference type="GO" id="GO:0005737">
    <property type="term" value="C:cytoplasm"/>
    <property type="evidence" value="ECO:0007669"/>
    <property type="project" value="UniProtKB-SubCell"/>
</dbReference>
<evidence type="ECO:0000259" key="8">
    <source>
        <dbReference type="Pfam" id="PF02601"/>
    </source>
</evidence>
<dbReference type="InterPro" id="IPR025824">
    <property type="entry name" value="OB-fold_nuc-bd_dom"/>
</dbReference>
<dbReference type="NCBIfam" id="TIGR00237">
    <property type="entry name" value="xseA"/>
    <property type="match status" value="1"/>
</dbReference>
<name>A0A6C7EC50_ILUCY</name>
<dbReference type="GO" id="GO:0003676">
    <property type="term" value="F:nucleic acid binding"/>
    <property type="evidence" value="ECO:0007669"/>
    <property type="project" value="InterPro"/>
</dbReference>
<evidence type="ECO:0000256" key="6">
    <source>
        <dbReference type="RuleBase" id="RU004355"/>
    </source>
</evidence>
<dbReference type="CDD" id="cd04489">
    <property type="entry name" value="ExoVII_LU_OBF"/>
    <property type="match status" value="1"/>
</dbReference>
<evidence type="ECO:0000256" key="1">
    <source>
        <dbReference type="ARBA" id="ARBA00022490"/>
    </source>
</evidence>
<evidence type="ECO:0000313" key="11">
    <source>
        <dbReference type="Proteomes" id="UP000011863"/>
    </source>
</evidence>
<feature type="domain" description="OB-fold nucleic acid binding" evidence="9">
    <location>
        <begin position="26"/>
        <end position="129"/>
    </location>
</feature>
<feature type="compositionally biased region" description="Polar residues" evidence="7">
    <location>
        <begin position="455"/>
        <end position="469"/>
    </location>
</feature>
<dbReference type="RefSeq" id="WP_015443298.1">
    <property type="nucleotide sequence ID" value="NC_020520.1"/>
</dbReference>
<keyword evidence="11" id="KW-1185">Reference proteome</keyword>